<reference evidence="8 9" key="1">
    <citation type="submission" date="2020-07" db="EMBL/GenBank/DDBJ databases">
        <title>Sequencing the genomes of 1000 actinobacteria strains.</title>
        <authorList>
            <person name="Klenk H.-P."/>
        </authorList>
    </citation>
    <scope>NUCLEOTIDE SEQUENCE [LARGE SCALE GENOMIC DNA]</scope>
    <source>
        <strain evidence="8 9">DSM 29531</strain>
    </source>
</reference>
<protein>
    <recommendedName>
        <fullName evidence="6">Exodeoxyribonuclease 7 small subunit</fullName>
        <ecNumber evidence="6">3.1.11.6</ecNumber>
    </recommendedName>
    <alternativeName>
        <fullName evidence="6">Exodeoxyribonuclease VII small subunit</fullName>
        <shortName evidence="6">Exonuclease VII small subunit</shortName>
    </alternativeName>
</protein>
<dbReference type="SUPFAM" id="SSF116842">
    <property type="entry name" value="XseB-like"/>
    <property type="match status" value="1"/>
</dbReference>
<organism evidence="8 9">
    <name type="scientific">Allobranchiibius huperziae</name>
    <dbReference type="NCBI Taxonomy" id="1874116"/>
    <lineage>
        <taxon>Bacteria</taxon>
        <taxon>Bacillati</taxon>
        <taxon>Actinomycetota</taxon>
        <taxon>Actinomycetes</taxon>
        <taxon>Micrococcales</taxon>
        <taxon>Dermacoccaceae</taxon>
        <taxon>Allobranchiibius</taxon>
    </lineage>
</organism>
<evidence type="ECO:0000256" key="4">
    <source>
        <dbReference type="ARBA" id="ARBA00022801"/>
    </source>
</evidence>
<comment type="subcellular location">
    <subcellularLocation>
        <location evidence="6">Cytoplasm</location>
    </subcellularLocation>
</comment>
<evidence type="ECO:0000256" key="3">
    <source>
        <dbReference type="ARBA" id="ARBA00022722"/>
    </source>
</evidence>
<comment type="subunit">
    <text evidence="6">Heterooligomer composed of large and small subunits.</text>
</comment>
<evidence type="ECO:0000256" key="1">
    <source>
        <dbReference type="ARBA" id="ARBA00009998"/>
    </source>
</evidence>
<dbReference type="HAMAP" id="MF_00337">
    <property type="entry name" value="Exonuc_7_S"/>
    <property type="match status" value="1"/>
</dbReference>
<feature type="region of interest" description="Disordered" evidence="7">
    <location>
        <begin position="1"/>
        <end position="23"/>
    </location>
</feature>
<dbReference type="GO" id="GO:0008855">
    <property type="term" value="F:exodeoxyribonuclease VII activity"/>
    <property type="evidence" value="ECO:0007669"/>
    <property type="project" value="UniProtKB-UniRule"/>
</dbReference>
<evidence type="ECO:0000313" key="9">
    <source>
        <dbReference type="Proteomes" id="UP000571817"/>
    </source>
</evidence>
<dbReference type="PANTHER" id="PTHR34137">
    <property type="entry name" value="EXODEOXYRIBONUCLEASE 7 SMALL SUBUNIT"/>
    <property type="match status" value="1"/>
</dbReference>
<evidence type="ECO:0000256" key="2">
    <source>
        <dbReference type="ARBA" id="ARBA00022490"/>
    </source>
</evidence>
<comment type="catalytic activity">
    <reaction evidence="6">
        <text>Exonucleolytic cleavage in either 5'- to 3'- or 3'- to 5'-direction to yield nucleoside 5'-phosphates.</text>
        <dbReference type="EC" id="3.1.11.6"/>
    </reaction>
</comment>
<keyword evidence="5 6" id="KW-0269">Exonuclease</keyword>
<dbReference type="Gene3D" id="1.10.287.1040">
    <property type="entry name" value="Exonuclease VII, small subunit"/>
    <property type="match status" value="1"/>
</dbReference>
<keyword evidence="4 6" id="KW-0378">Hydrolase</keyword>
<evidence type="ECO:0000256" key="6">
    <source>
        <dbReference type="HAMAP-Rule" id="MF_00337"/>
    </source>
</evidence>
<dbReference type="AlphaFoldDB" id="A0A853DHZ2"/>
<evidence type="ECO:0000256" key="7">
    <source>
        <dbReference type="SAM" id="MobiDB-lite"/>
    </source>
</evidence>
<dbReference type="InterPro" id="IPR037004">
    <property type="entry name" value="Exonuc_VII_ssu_sf"/>
</dbReference>
<keyword evidence="9" id="KW-1185">Reference proteome</keyword>
<dbReference type="Proteomes" id="UP000571817">
    <property type="component" value="Unassembled WGS sequence"/>
</dbReference>
<dbReference type="Pfam" id="PF02609">
    <property type="entry name" value="Exonuc_VII_S"/>
    <property type="match status" value="1"/>
</dbReference>
<keyword evidence="3 6" id="KW-0540">Nuclease</keyword>
<gene>
    <name evidence="6" type="primary">xseB</name>
    <name evidence="8" type="ORF">HNR15_002606</name>
</gene>
<evidence type="ECO:0000256" key="5">
    <source>
        <dbReference type="ARBA" id="ARBA00022839"/>
    </source>
</evidence>
<evidence type="ECO:0000313" key="8">
    <source>
        <dbReference type="EMBL" id="NYJ75643.1"/>
    </source>
</evidence>
<dbReference type="NCBIfam" id="NF002139">
    <property type="entry name" value="PRK00977.1-3"/>
    <property type="match status" value="1"/>
</dbReference>
<dbReference type="PANTHER" id="PTHR34137:SF1">
    <property type="entry name" value="EXODEOXYRIBONUCLEASE 7 SMALL SUBUNIT"/>
    <property type="match status" value="1"/>
</dbReference>
<name>A0A853DHZ2_9MICO</name>
<dbReference type="GO" id="GO:0009318">
    <property type="term" value="C:exodeoxyribonuclease VII complex"/>
    <property type="evidence" value="ECO:0007669"/>
    <property type="project" value="UniProtKB-UniRule"/>
</dbReference>
<dbReference type="RefSeq" id="WP_179482474.1">
    <property type="nucleotide sequence ID" value="NZ_JACCFW010000001.1"/>
</dbReference>
<dbReference type="EMBL" id="JACCFW010000001">
    <property type="protein sequence ID" value="NYJ75643.1"/>
    <property type="molecule type" value="Genomic_DNA"/>
</dbReference>
<comment type="caution">
    <text evidence="8">The sequence shown here is derived from an EMBL/GenBank/DDBJ whole genome shotgun (WGS) entry which is preliminary data.</text>
</comment>
<proteinExistence type="inferred from homology"/>
<comment type="function">
    <text evidence="6">Bidirectionally degrades single-stranded DNA into large acid-insoluble oligonucleotides, which are then degraded further into small acid-soluble oligonucleotides.</text>
</comment>
<dbReference type="EC" id="3.1.11.6" evidence="6"/>
<dbReference type="GO" id="GO:0006308">
    <property type="term" value="P:DNA catabolic process"/>
    <property type="evidence" value="ECO:0007669"/>
    <property type="project" value="UniProtKB-UniRule"/>
</dbReference>
<keyword evidence="2 6" id="KW-0963">Cytoplasm</keyword>
<accession>A0A853DHZ2</accession>
<dbReference type="GO" id="GO:0005829">
    <property type="term" value="C:cytosol"/>
    <property type="evidence" value="ECO:0007669"/>
    <property type="project" value="TreeGrafter"/>
</dbReference>
<sequence length="86" mass="9409">MATSEQQAADGADEVPAADAHDDIAHLGYEDARDQLAAIVTRLESGEPSLEDSMRLWERGEALAAHCQKWLSNAEQRIDAMTADRD</sequence>
<dbReference type="NCBIfam" id="TIGR01280">
    <property type="entry name" value="xseB"/>
    <property type="match status" value="1"/>
</dbReference>
<dbReference type="InterPro" id="IPR003761">
    <property type="entry name" value="Exonuc_VII_S"/>
</dbReference>
<comment type="similarity">
    <text evidence="1 6">Belongs to the XseB family.</text>
</comment>